<dbReference type="Proteomes" id="UP000275613">
    <property type="component" value="Unassembled WGS sequence"/>
</dbReference>
<dbReference type="RefSeq" id="WP_057422673.1">
    <property type="nucleotide sequence ID" value="NZ_BMZY01000005.1"/>
</dbReference>
<protein>
    <submittedName>
        <fullName evidence="1">Prophage Pfl 6 Cro repressor</fullName>
    </submittedName>
</protein>
<dbReference type="InterPro" id="IPR010982">
    <property type="entry name" value="Lambda_DNA-bd_dom_sf"/>
</dbReference>
<dbReference type="Pfam" id="PF09048">
    <property type="entry name" value="Cro"/>
    <property type="match status" value="1"/>
</dbReference>
<evidence type="ECO:0000313" key="3">
    <source>
        <dbReference type="EMBL" id="RMO50455.1"/>
    </source>
</evidence>
<dbReference type="InterPro" id="IPR000655">
    <property type="entry name" value="Cro-like"/>
</dbReference>
<evidence type="ECO:0000313" key="5">
    <source>
        <dbReference type="Proteomes" id="UP000272627"/>
    </source>
</evidence>
<dbReference type="EMBL" id="LJQI01000430">
    <property type="protein sequence ID" value="KPX19809.1"/>
    <property type="molecule type" value="Genomic_DNA"/>
</dbReference>
<evidence type="ECO:0000313" key="6">
    <source>
        <dbReference type="Proteomes" id="UP000275613"/>
    </source>
</evidence>
<evidence type="ECO:0000313" key="1">
    <source>
        <dbReference type="EMBL" id="KPX19809.1"/>
    </source>
</evidence>
<reference evidence="5 6" key="2">
    <citation type="submission" date="2018-08" db="EMBL/GenBank/DDBJ databases">
        <title>Recombination of ecologically and evolutionarily significant loci maintains genetic cohesion in the Pseudomonas syringae species complex.</title>
        <authorList>
            <person name="Dillon M."/>
            <person name="Thakur S."/>
            <person name="Almeida R.N.D."/>
            <person name="Weir B.S."/>
            <person name="Guttman D.S."/>
        </authorList>
    </citation>
    <scope>NUCLEOTIDE SEQUENCE [LARGE SCALE GENOMIC DNA]</scope>
    <source>
        <strain evidence="3 6">ICMP 4316</strain>
        <strain evidence="2 5">ICMP 8636</strain>
    </source>
</reference>
<sequence>MKTVTLGEYLATHGTQSDLAKALDIQQSAVSQMHRSGRNINITLMDDGSLSAYEIKPIPARNQPLKPIHQPHTSVA</sequence>
<dbReference type="GO" id="GO:0003677">
    <property type="term" value="F:DNA binding"/>
    <property type="evidence" value="ECO:0007669"/>
    <property type="project" value="InterPro"/>
</dbReference>
<dbReference type="GO" id="GO:0006355">
    <property type="term" value="P:regulation of DNA-templated transcription"/>
    <property type="evidence" value="ECO:0007669"/>
    <property type="project" value="InterPro"/>
</dbReference>
<reference evidence="1 4" key="1">
    <citation type="submission" date="2015-09" db="EMBL/GenBank/DDBJ databases">
        <title>Genome announcement of multiple Pseudomonas syringae strains.</title>
        <authorList>
            <person name="Thakur S."/>
            <person name="Wang P.W."/>
            <person name="Gong Y."/>
            <person name="Weir B.S."/>
            <person name="Guttman D.S."/>
        </authorList>
    </citation>
    <scope>NUCLEOTIDE SEQUENCE [LARGE SCALE GENOMIC DNA]</scope>
    <source>
        <strain evidence="1 4">ICMP4455</strain>
    </source>
</reference>
<organism evidence="1 4">
    <name type="scientific">Pseudomonas amygdali pv. eriobotryae</name>
    <dbReference type="NCBI Taxonomy" id="129137"/>
    <lineage>
        <taxon>Bacteria</taxon>
        <taxon>Pseudomonadati</taxon>
        <taxon>Pseudomonadota</taxon>
        <taxon>Gammaproteobacteria</taxon>
        <taxon>Pseudomonadales</taxon>
        <taxon>Pseudomonadaceae</taxon>
        <taxon>Pseudomonas</taxon>
        <taxon>Pseudomonas amygdali</taxon>
    </lineage>
</organism>
<dbReference type="Gene3D" id="1.10.260.40">
    <property type="entry name" value="lambda repressor-like DNA-binding domains"/>
    <property type="match status" value="1"/>
</dbReference>
<dbReference type="EMBL" id="RBOA01000093">
    <property type="protein sequence ID" value="RMM02728.1"/>
    <property type="molecule type" value="Genomic_DNA"/>
</dbReference>
<dbReference type="SUPFAM" id="SSF47413">
    <property type="entry name" value="lambda repressor-like DNA-binding domains"/>
    <property type="match status" value="1"/>
</dbReference>
<name>A0A0P9U2X9_PSEA0</name>
<evidence type="ECO:0000313" key="4">
    <source>
        <dbReference type="Proteomes" id="UP000050490"/>
    </source>
</evidence>
<dbReference type="AlphaFoldDB" id="A0A0P9U2X9"/>
<accession>A0A0P9U2X9</accession>
<comment type="caution">
    <text evidence="1">The sequence shown here is derived from an EMBL/GenBank/DDBJ whole genome shotgun (WGS) entry which is preliminary data.</text>
</comment>
<evidence type="ECO:0000313" key="2">
    <source>
        <dbReference type="EMBL" id="RMM02728.1"/>
    </source>
</evidence>
<gene>
    <name evidence="1" type="ORF">ALO70_00705</name>
    <name evidence="3" type="ORF">ALQ39_03515</name>
    <name evidence="2" type="ORF">ALQ86_01054</name>
</gene>
<proteinExistence type="predicted"/>
<dbReference type="Proteomes" id="UP000272627">
    <property type="component" value="Unassembled WGS sequence"/>
</dbReference>
<dbReference type="Proteomes" id="UP000050490">
    <property type="component" value="Unassembled WGS sequence"/>
</dbReference>
<dbReference type="EMBL" id="RBPV01000462">
    <property type="protein sequence ID" value="RMO50455.1"/>
    <property type="molecule type" value="Genomic_DNA"/>
</dbReference>